<dbReference type="SUPFAM" id="SSF53335">
    <property type="entry name" value="S-adenosyl-L-methionine-dependent methyltransferases"/>
    <property type="match status" value="1"/>
</dbReference>
<dbReference type="EMBL" id="JBHFEH010000055">
    <property type="protein sequence ID" value="KAL2049905.1"/>
    <property type="molecule type" value="Genomic_DNA"/>
</dbReference>
<reference evidence="2 3" key="1">
    <citation type="submission" date="2024-09" db="EMBL/GenBank/DDBJ databases">
        <title>Rethinking Asexuality: The Enigmatic Case of Functional Sexual Genes in Lepraria (Stereocaulaceae).</title>
        <authorList>
            <person name="Doellman M."/>
            <person name="Sun Y."/>
            <person name="Barcenas-Pena A."/>
            <person name="Lumbsch H.T."/>
            <person name="Grewe F."/>
        </authorList>
    </citation>
    <scope>NUCLEOTIDE SEQUENCE [LARGE SCALE GENOMIC DNA]</scope>
    <source>
        <strain evidence="2 3">Grewe 0041</strain>
    </source>
</reference>
<dbReference type="PANTHER" id="PTHR43591:SF24">
    <property type="entry name" value="2-METHOXY-6-POLYPRENYL-1,4-BENZOQUINOL METHYLASE, MITOCHONDRIAL"/>
    <property type="match status" value="1"/>
</dbReference>
<gene>
    <name evidence="2" type="ORF">ABVK25_009772</name>
</gene>
<evidence type="ECO:0000313" key="3">
    <source>
        <dbReference type="Proteomes" id="UP001590951"/>
    </source>
</evidence>
<name>A0ABR4AX98_9LECA</name>
<protein>
    <recommendedName>
        <fullName evidence="1">Methyltransferase domain-containing protein</fullName>
    </recommendedName>
</protein>
<accession>A0ABR4AX98</accession>
<evidence type="ECO:0000313" key="2">
    <source>
        <dbReference type="EMBL" id="KAL2049905.1"/>
    </source>
</evidence>
<dbReference type="CDD" id="cd02440">
    <property type="entry name" value="AdoMet_MTases"/>
    <property type="match status" value="1"/>
</dbReference>
<proteinExistence type="predicted"/>
<dbReference type="Gene3D" id="3.40.50.150">
    <property type="entry name" value="Vaccinia Virus protein VP39"/>
    <property type="match status" value="1"/>
</dbReference>
<dbReference type="Proteomes" id="UP001590951">
    <property type="component" value="Unassembled WGS sequence"/>
</dbReference>
<dbReference type="InterPro" id="IPR041698">
    <property type="entry name" value="Methyltransf_25"/>
</dbReference>
<sequence length="308" mass="34944">MASPPRNTVAVDPKYQELVTIHDRDFQKYSIENIVHLVPVDEREIERLEAQHRVLNLMFDGKLIFPPLTKVEHVLDCGYGSASWAIEVAEEYPDCEVIGVDISPHMKPDNTPENFWPELDDINRPFAYDPNYFDLVQSRMVGGGINASRWSTYLRDIKRVLKPGGWVQMVECYFMCQSDNGSITDSHPLRRWSNSYIRSLEGIKDPRAPQRLQTLFTAAGFVEIEHTMIPMPLCGWSNDSRSRRIGDANRENIQQALSNLAIFPFTRRLGMAIEDVRALVASACVDAANPGLKAYFPIYVCIGKKPGP</sequence>
<dbReference type="InterPro" id="IPR029063">
    <property type="entry name" value="SAM-dependent_MTases_sf"/>
</dbReference>
<comment type="caution">
    <text evidence="2">The sequence shown here is derived from an EMBL/GenBank/DDBJ whole genome shotgun (WGS) entry which is preliminary data.</text>
</comment>
<evidence type="ECO:0000259" key="1">
    <source>
        <dbReference type="Pfam" id="PF13649"/>
    </source>
</evidence>
<keyword evidence="3" id="KW-1185">Reference proteome</keyword>
<feature type="domain" description="Methyltransferase" evidence="1">
    <location>
        <begin position="74"/>
        <end position="165"/>
    </location>
</feature>
<dbReference type="PANTHER" id="PTHR43591">
    <property type="entry name" value="METHYLTRANSFERASE"/>
    <property type="match status" value="1"/>
</dbReference>
<dbReference type="Pfam" id="PF13649">
    <property type="entry name" value="Methyltransf_25"/>
    <property type="match status" value="1"/>
</dbReference>
<organism evidence="2 3">
    <name type="scientific">Lepraria finkii</name>
    <dbReference type="NCBI Taxonomy" id="1340010"/>
    <lineage>
        <taxon>Eukaryota</taxon>
        <taxon>Fungi</taxon>
        <taxon>Dikarya</taxon>
        <taxon>Ascomycota</taxon>
        <taxon>Pezizomycotina</taxon>
        <taxon>Lecanoromycetes</taxon>
        <taxon>OSLEUM clade</taxon>
        <taxon>Lecanoromycetidae</taxon>
        <taxon>Lecanorales</taxon>
        <taxon>Lecanorineae</taxon>
        <taxon>Stereocaulaceae</taxon>
        <taxon>Lepraria</taxon>
    </lineage>
</organism>